<dbReference type="SUPFAM" id="SSF81901">
    <property type="entry name" value="HCP-like"/>
    <property type="match status" value="2"/>
</dbReference>
<dbReference type="RefSeq" id="XP_003683612.1">
    <property type="nucleotide sequence ID" value="XM_003683564.1"/>
</dbReference>
<gene>
    <name evidence="4" type="primary">TPHA0A00930</name>
    <name evidence="4" type="ordered locus">TPHA_0A00930</name>
</gene>
<feature type="region of interest" description="Disordered" evidence="3">
    <location>
        <begin position="596"/>
        <end position="651"/>
    </location>
</feature>
<dbReference type="EMBL" id="HE612856">
    <property type="protein sequence ID" value="CCE61178.1"/>
    <property type="molecule type" value="Genomic_DNA"/>
</dbReference>
<keyword evidence="5" id="KW-1185">Reference proteome</keyword>
<feature type="compositionally biased region" description="Polar residues" evidence="3">
    <location>
        <begin position="511"/>
        <end position="520"/>
    </location>
</feature>
<dbReference type="PANTHER" id="PTHR46430">
    <property type="entry name" value="PROTEIN SKT5-RELATED"/>
    <property type="match status" value="1"/>
</dbReference>
<dbReference type="FunFam" id="1.25.40.10:FF:000707">
    <property type="entry name" value="Chitin synthase regulatory factor 3"/>
    <property type="match status" value="1"/>
</dbReference>
<organism evidence="4 5">
    <name type="scientific">Tetrapisispora phaffii (strain ATCC 24235 / CBS 4417 / NBRC 1672 / NRRL Y-8282 / UCD 70-5)</name>
    <name type="common">Yeast</name>
    <name type="synonym">Fabospora phaffii</name>
    <dbReference type="NCBI Taxonomy" id="1071381"/>
    <lineage>
        <taxon>Eukaryota</taxon>
        <taxon>Fungi</taxon>
        <taxon>Dikarya</taxon>
        <taxon>Ascomycota</taxon>
        <taxon>Saccharomycotina</taxon>
        <taxon>Saccharomycetes</taxon>
        <taxon>Saccharomycetales</taxon>
        <taxon>Saccharomycetaceae</taxon>
        <taxon>Tetrapisispora</taxon>
    </lineage>
</organism>
<dbReference type="eggNOG" id="KOG1550">
    <property type="taxonomic scope" value="Eukaryota"/>
</dbReference>
<dbReference type="InterPro" id="IPR006597">
    <property type="entry name" value="Sel1-like"/>
</dbReference>
<dbReference type="AlphaFoldDB" id="G8BMQ0"/>
<dbReference type="STRING" id="1071381.G8BMQ0"/>
<dbReference type="GO" id="GO:0005935">
    <property type="term" value="C:cellular bud neck"/>
    <property type="evidence" value="ECO:0007669"/>
    <property type="project" value="EnsemblFungi"/>
</dbReference>
<dbReference type="OrthoDB" id="272077at2759"/>
<keyword evidence="2" id="KW-0677">Repeat</keyword>
<dbReference type="OMA" id="YEHGKGC"/>
<dbReference type="Pfam" id="PF08238">
    <property type="entry name" value="Sel1"/>
    <property type="match status" value="7"/>
</dbReference>
<evidence type="ECO:0000256" key="1">
    <source>
        <dbReference type="ARBA" id="ARBA00022553"/>
    </source>
</evidence>
<dbReference type="PANTHER" id="PTHR46430:SF1">
    <property type="entry name" value="CHITIN SYNTHASE REGULATOR SKT5-RELATED"/>
    <property type="match status" value="1"/>
</dbReference>
<proteinExistence type="predicted"/>
<dbReference type="GO" id="GO:0016020">
    <property type="term" value="C:membrane"/>
    <property type="evidence" value="ECO:0007669"/>
    <property type="project" value="EnsemblFungi"/>
</dbReference>
<sequence>MNFNGATNSILKDDHKIHPFKKIAMAHKDDTNEYVDLKNYQDSSINDSNYSLYKDNFSDDNSLSVRSNTDIDVNATSNGDIASSAVTSELNFKKPSVSNRHDRKRTKSMDLSHLYRKDEDSDSEFTATNEFIASASHEILQQQLDENPSALTPRLETIEMYRQNLKKSKDPIALFEFAQYMLQTALSMKSSDGAISNNGMNLQFNAEDGIDCMELRKQFLKESHHYLKKLASKGYVDAQYLLGDAYASGAFGKVDNKESFNQFRAAAKHGHVESAYRASYCLENGLGTTRDSKKSIDFLKFAATRNHQSSMFKLGLYSFYGRMGISDDITTKQNGIKWLSRAAARANKLTAAAPYELAKIYQRGFLDLIIPDEKYAVELYIQAASLGHTTSAVLLGQLYETGNSSIKQDVSLSVHYYTQAAMNGNPIGMMGLCAWYILGAEPAFAKDESEAYEWAYKAANCGYPKAQFTLGYFLEKGKGCEKDINNAWKWYEVAAKNNDPRAKRKLESRDQSTSSAQDVSLNERPHHERSRSTNTVNLFKSTTKELFNNLDSDEDKFTASVDEIVGSLSTPMEMNQDTYTSSPVKMNPSRSIPVDTLTSNNSTSSQNYFTNDIGNNSPRKQSSTTNIPVNSKSKFNTTSFSKKPISKSSNYGDVTKKKKNCLIM</sequence>
<reference evidence="4 5" key="1">
    <citation type="journal article" date="2011" name="Proc. Natl. Acad. Sci. U.S.A.">
        <title>Evolutionary erosion of yeast sex chromosomes by mating-type switching accidents.</title>
        <authorList>
            <person name="Gordon J.L."/>
            <person name="Armisen D."/>
            <person name="Proux-Wera E."/>
            <person name="Oheigeartaigh S.S."/>
            <person name="Byrne K.P."/>
            <person name="Wolfe K.H."/>
        </authorList>
    </citation>
    <scope>NUCLEOTIDE SEQUENCE [LARGE SCALE GENOMIC DNA]</scope>
    <source>
        <strain evidence="5">ATCC 24235 / CBS 4417 / NBRC 1672 / NRRL Y-8282 / UCD 70-5</strain>
    </source>
</reference>
<dbReference type="InterPro" id="IPR051726">
    <property type="entry name" value="Chitin_Synth_Reg"/>
</dbReference>
<dbReference type="GO" id="GO:0008047">
    <property type="term" value="F:enzyme activator activity"/>
    <property type="evidence" value="ECO:0007669"/>
    <property type="project" value="EnsemblFungi"/>
</dbReference>
<evidence type="ECO:0000313" key="4">
    <source>
        <dbReference type="EMBL" id="CCE61178.1"/>
    </source>
</evidence>
<feature type="compositionally biased region" description="Polar residues" evidence="3">
    <location>
        <begin position="612"/>
        <end position="629"/>
    </location>
</feature>
<feature type="region of interest" description="Disordered" evidence="3">
    <location>
        <begin position="500"/>
        <end position="537"/>
    </location>
</feature>
<dbReference type="KEGG" id="tpf:TPHA_0A00930"/>
<evidence type="ECO:0008006" key="6">
    <source>
        <dbReference type="Google" id="ProtNLM"/>
    </source>
</evidence>
<dbReference type="Proteomes" id="UP000005666">
    <property type="component" value="Chromosome 1"/>
</dbReference>
<dbReference type="SMART" id="SM00671">
    <property type="entry name" value="SEL1"/>
    <property type="match status" value="7"/>
</dbReference>
<dbReference type="HOGENOM" id="CLU_000288_126_4_1"/>
<accession>G8BMQ0</accession>
<feature type="compositionally biased region" description="Basic and acidic residues" evidence="3">
    <location>
        <begin position="500"/>
        <end position="510"/>
    </location>
</feature>
<evidence type="ECO:0000256" key="2">
    <source>
        <dbReference type="ARBA" id="ARBA00022737"/>
    </source>
</evidence>
<feature type="compositionally biased region" description="Low complexity" evidence="3">
    <location>
        <begin position="596"/>
        <end position="611"/>
    </location>
</feature>
<feature type="compositionally biased region" description="Low complexity" evidence="3">
    <location>
        <begin position="630"/>
        <end position="643"/>
    </location>
</feature>
<evidence type="ECO:0000313" key="5">
    <source>
        <dbReference type="Proteomes" id="UP000005666"/>
    </source>
</evidence>
<protein>
    <recommendedName>
        <fullName evidence="6">Protein SKT5</fullName>
    </recommendedName>
</protein>
<keyword evidence="1" id="KW-0597">Phosphoprotein</keyword>
<dbReference type="InterPro" id="IPR011990">
    <property type="entry name" value="TPR-like_helical_dom_sf"/>
</dbReference>
<dbReference type="GO" id="GO:0006031">
    <property type="term" value="P:chitin biosynthetic process"/>
    <property type="evidence" value="ECO:0007669"/>
    <property type="project" value="EnsemblFungi"/>
</dbReference>
<evidence type="ECO:0000256" key="3">
    <source>
        <dbReference type="SAM" id="MobiDB-lite"/>
    </source>
</evidence>
<dbReference type="Gene3D" id="1.25.40.10">
    <property type="entry name" value="Tetratricopeptide repeat domain"/>
    <property type="match status" value="2"/>
</dbReference>
<dbReference type="GO" id="GO:0000131">
    <property type="term" value="C:incipient cellular bud site"/>
    <property type="evidence" value="ECO:0007669"/>
    <property type="project" value="EnsemblFungi"/>
</dbReference>
<dbReference type="GeneID" id="11532748"/>
<name>G8BMQ0_TETPH</name>